<evidence type="ECO:0000256" key="2">
    <source>
        <dbReference type="ARBA" id="ARBA00022679"/>
    </source>
</evidence>
<dbReference type="InterPro" id="IPR050362">
    <property type="entry name" value="Cation-dep_OMT"/>
</dbReference>
<organism evidence="4 5">
    <name type="scientific">Paenibacillus hunanensis</name>
    <dbReference type="NCBI Taxonomy" id="539262"/>
    <lineage>
        <taxon>Bacteria</taxon>
        <taxon>Bacillati</taxon>
        <taxon>Bacillota</taxon>
        <taxon>Bacilli</taxon>
        <taxon>Bacillales</taxon>
        <taxon>Paenibacillaceae</taxon>
        <taxon>Paenibacillus</taxon>
    </lineage>
</organism>
<dbReference type="InterPro" id="IPR029063">
    <property type="entry name" value="SAM-dependent_MTases_sf"/>
</dbReference>
<evidence type="ECO:0000256" key="3">
    <source>
        <dbReference type="ARBA" id="ARBA00022691"/>
    </source>
</evidence>
<keyword evidence="1" id="KW-0489">Methyltransferase</keyword>
<keyword evidence="5" id="KW-1185">Reference proteome</keyword>
<dbReference type="EMBL" id="JAVDQH010000035">
    <property type="protein sequence ID" value="MDR6246647.1"/>
    <property type="molecule type" value="Genomic_DNA"/>
</dbReference>
<dbReference type="PROSITE" id="PS51682">
    <property type="entry name" value="SAM_OMT_I"/>
    <property type="match status" value="1"/>
</dbReference>
<name>A0ABU1J574_9BACL</name>
<sequence>MTQQHLNNAQQQWHEVDQYVNERLHLKQGLFEQILERNRKANLPPIDVSPAQGALLQQLITMSGARRVLEIGTLGGYSTIWMAQALPQDGQVVTLELQENHAAVARINFEQAGVYERIEQRTGEALEQLQQLADEKVEPFDFIFIDADKPNNPAYLKWALHFSHPGTVIFADNVVREGEIIDQHSTDPRIHGVRQFYDLIHDEPRLRSVTTIQTVGEKGYDGFLMAIVGEPTPERS</sequence>
<dbReference type="Gene3D" id="3.40.50.150">
    <property type="entry name" value="Vaccinia Virus protein VP39"/>
    <property type="match status" value="1"/>
</dbReference>
<reference evidence="4 5" key="1">
    <citation type="submission" date="2023-07" db="EMBL/GenBank/DDBJ databases">
        <title>Genomic Encyclopedia of Type Strains, Phase IV (KMG-IV): sequencing the most valuable type-strain genomes for metagenomic binning, comparative biology and taxonomic classification.</title>
        <authorList>
            <person name="Goeker M."/>
        </authorList>
    </citation>
    <scope>NUCLEOTIDE SEQUENCE [LARGE SCALE GENOMIC DNA]</scope>
    <source>
        <strain evidence="4 5">DSM 22170</strain>
    </source>
</reference>
<dbReference type="InterPro" id="IPR002935">
    <property type="entry name" value="SAM_O-MeTrfase"/>
</dbReference>
<dbReference type="PANTHER" id="PTHR10509">
    <property type="entry name" value="O-METHYLTRANSFERASE-RELATED"/>
    <property type="match status" value="1"/>
</dbReference>
<dbReference type="PANTHER" id="PTHR10509:SF14">
    <property type="entry name" value="CAFFEOYL-COA O-METHYLTRANSFERASE 3-RELATED"/>
    <property type="match status" value="1"/>
</dbReference>
<dbReference type="RefSeq" id="WP_188773986.1">
    <property type="nucleotide sequence ID" value="NZ_BMMB01000001.1"/>
</dbReference>
<keyword evidence="2" id="KW-0808">Transferase</keyword>
<accession>A0ABU1J574</accession>
<evidence type="ECO:0000313" key="4">
    <source>
        <dbReference type="EMBL" id="MDR6246647.1"/>
    </source>
</evidence>
<comment type="caution">
    <text evidence="4">The sequence shown here is derived from an EMBL/GenBank/DDBJ whole genome shotgun (WGS) entry which is preliminary data.</text>
</comment>
<dbReference type="Proteomes" id="UP001185028">
    <property type="component" value="Unassembled WGS sequence"/>
</dbReference>
<dbReference type="Pfam" id="PF01596">
    <property type="entry name" value="Methyltransf_3"/>
    <property type="match status" value="1"/>
</dbReference>
<protein>
    <submittedName>
        <fullName evidence="4">O-methyltransferase YrrM</fullName>
    </submittedName>
</protein>
<proteinExistence type="predicted"/>
<gene>
    <name evidence="4" type="ORF">JOC58_004592</name>
</gene>
<evidence type="ECO:0000313" key="5">
    <source>
        <dbReference type="Proteomes" id="UP001185028"/>
    </source>
</evidence>
<keyword evidence="3" id="KW-0949">S-adenosyl-L-methionine</keyword>
<dbReference type="CDD" id="cd02440">
    <property type="entry name" value="AdoMet_MTases"/>
    <property type="match status" value="1"/>
</dbReference>
<evidence type="ECO:0000256" key="1">
    <source>
        <dbReference type="ARBA" id="ARBA00022603"/>
    </source>
</evidence>
<dbReference type="SUPFAM" id="SSF53335">
    <property type="entry name" value="S-adenosyl-L-methionine-dependent methyltransferases"/>
    <property type="match status" value="1"/>
</dbReference>